<dbReference type="OrthoDB" id="3689651at2759"/>
<evidence type="ECO:0000313" key="4">
    <source>
        <dbReference type="Proteomes" id="UP000800040"/>
    </source>
</evidence>
<reference evidence="3" key="1">
    <citation type="submission" date="2020-01" db="EMBL/GenBank/DDBJ databases">
        <authorList>
            <consortium name="DOE Joint Genome Institute"/>
            <person name="Haridas S."/>
            <person name="Albert R."/>
            <person name="Binder M."/>
            <person name="Bloem J."/>
            <person name="Labutti K."/>
            <person name="Salamov A."/>
            <person name="Andreopoulos B."/>
            <person name="Baker S.E."/>
            <person name="Barry K."/>
            <person name="Bills G."/>
            <person name="Bluhm B.H."/>
            <person name="Cannon C."/>
            <person name="Castanera R."/>
            <person name="Culley D.E."/>
            <person name="Daum C."/>
            <person name="Ezra D."/>
            <person name="Gonzalez J.B."/>
            <person name="Henrissat B."/>
            <person name="Kuo A."/>
            <person name="Liang C."/>
            <person name="Lipzen A."/>
            <person name="Lutzoni F."/>
            <person name="Magnuson J."/>
            <person name="Mondo S."/>
            <person name="Nolan M."/>
            <person name="Ohm R."/>
            <person name="Pangilinan J."/>
            <person name="Park H.-J."/>
            <person name="Ramirez L."/>
            <person name="Alfaro M."/>
            <person name="Sun H."/>
            <person name="Tritt A."/>
            <person name="Yoshinaga Y."/>
            <person name="Zwiers L.-H."/>
            <person name="Turgeon B.G."/>
            <person name="Goodwin S.B."/>
            <person name="Spatafora J.W."/>
            <person name="Crous P.W."/>
            <person name="Grigoriev I.V."/>
        </authorList>
    </citation>
    <scope>NUCLEOTIDE SEQUENCE</scope>
    <source>
        <strain evidence="3">P77</strain>
    </source>
</reference>
<proteinExistence type="predicted"/>
<dbReference type="AlphaFoldDB" id="A0A6A5JVP2"/>
<name>A0A6A5JVP2_9PLEO</name>
<gene>
    <name evidence="3" type="ORF">BDW02DRAFT_615406</name>
</gene>
<keyword evidence="2" id="KW-0812">Transmembrane</keyword>
<dbReference type="Proteomes" id="UP000800040">
    <property type="component" value="Unassembled WGS sequence"/>
</dbReference>
<protein>
    <submittedName>
        <fullName evidence="3">Uncharacterized protein</fullName>
    </submittedName>
</protein>
<keyword evidence="2" id="KW-0472">Membrane</keyword>
<sequence length="154" mass="17014">MAPHPISQRAIQRRAEITFQGYYTIIIIVIVGVTGIFCAVVLYKVCSKQRKRERAMRAVQQERTPFIGNQYTPPAGNNLQQLNVPQQNMPQQNPPTYVYNGPLELQGSGRPEPMTVQQLDGYTAAPAFDANRPIEMPVNAVLSGGDARPGPPKP</sequence>
<evidence type="ECO:0000313" key="3">
    <source>
        <dbReference type="EMBL" id="KAF1828498.1"/>
    </source>
</evidence>
<feature type="compositionally biased region" description="Low complexity" evidence="1">
    <location>
        <begin position="77"/>
        <end position="95"/>
    </location>
</feature>
<keyword evidence="2" id="KW-1133">Transmembrane helix</keyword>
<feature type="transmembrane region" description="Helical" evidence="2">
    <location>
        <begin position="22"/>
        <end position="46"/>
    </location>
</feature>
<accession>A0A6A5JVP2</accession>
<evidence type="ECO:0000256" key="1">
    <source>
        <dbReference type="SAM" id="MobiDB-lite"/>
    </source>
</evidence>
<feature type="region of interest" description="Disordered" evidence="1">
    <location>
        <begin position="64"/>
        <end position="101"/>
    </location>
</feature>
<dbReference type="EMBL" id="ML975539">
    <property type="protein sequence ID" value="KAF1828498.1"/>
    <property type="molecule type" value="Genomic_DNA"/>
</dbReference>
<organism evidence="3 4">
    <name type="scientific">Decorospora gaudefroyi</name>
    <dbReference type="NCBI Taxonomy" id="184978"/>
    <lineage>
        <taxon>Eukaryota</taxon>
        <taxon>Fungi</taxon>
        <taxon>Dikarya</taxon>
        <taxon>Ascomycota</taxon>
        <taxon>Pezizomycotina</taxon>
        <taxon>Dothideomycetes</taxon>
        <taxon>Pleosporomycetidae</taxon>
        <taxon>Pleosporales</taxon>
        <taxon>Pleosporineae</taxon>
        <taxon>Pleosporaceae</taxon>
        <taxon>Decorospora</taxon>
    </lineage>
</organism>
<keyword evidence="4" id="KW-1185">Reference proteome</keyword>
<evidence type="ECO:0000256" key="2">
    <source>
        <dbReference type="SAM" id="Phobius"/>
    </source>
</evidence>